<proteinExistence type="predicted"/>
<reference evidence="1" key="1">
    <citation type="submission" date="2021-01" db="EMBL/GenBank/DDBJ databases">
        <authorList>
            <person name="Lovell J.T."/>
            <person name="Bentley N."/>
            <person name="Bhattarai G."/>
            <person name="Jenkins J.W."/>
            <person name="Sreedasyam A."/>
            <person name="Alarcon Y."/>
            <person name="Bock C."/>
            <person name="Boston L."/>
            <person name="Carlson J."/>
            <person name="Cervantes K."/>
            <person name="Clermont K."/>
            <person name="Krom N."/>
            <person name="Kubenka K."/>
            <person name="Mamidi S."/>
            <person name="Mattison C."/>
            <person name="Monteros M."/>
            <person name="Pisani C."/>
            <person name="Plott C."/>
            <person name="Rajasekar S."/>
            <person name="Rhein H.S."/>
            <person name="Rohla C."/>
            <person name="Song M."/>
            <person name="Hilaire R.S."/>
            <person name="Shu S."/>
            <person name="Wells L."/>
            <person name="Wang X."/>
            <person name="Webber J."/>
            <person name="Heerema R.J."/>
            <person name="Klein P."/>
            <person name="Conner P."/>
            <person name="Grauke L."/>
            <person name="Grimwood J."/>
            <person name="Schmutz J."/>
            <person name="Randall J.J."/>
        </authorList>
    </citation>
    <scope>NUCLEOTIDE SEQUENCE</scope>
    <source>
        <tissue evidence="1">Leaf</tissue>
    </source>
</reference>
<gene>
    <name evidence="1" type="ORF">I3842_12G022900</name>
</gene>
<evidence type="ECO:0000313" key="1">
    <source>
        <dbReference type="EMBL" id="KAG6683612.1"/>
    </source>
</evidence>
<protein>
    <submittedName>
        <fullName evidence="1">Uncharacterized protein</fullName>
    </submittedName>
</protein>
<sequence>MTAKLLSMTMSALTVQMRFTTPSNRMQAS</sequence>
<dbReference type="Proteomes" id="UP000811246">
    <property type="component" value="Chromosome 12"/>
</dbReference>
<organism evidence="1 2">
    <name type="scientific">Carya illinoinensis</name>
    <name type="common">Pecan</name>
    <dbReference type="NCBI Taxonomy" id="32201"/>
    <lineage>
        <taxon>Eukaryota</taxon>
        <taxon>Viridiplantae</taxon>
        <taxon>Streptophyta</taxon>
        <taxon>Embryophyta</taxon>
        <taxon>Tracheophyta</taxon>
        <taxon>Spermatophyta</taxon>
        <taxon>Magnoliopsida</taxon>
        <taxon>eudicotyledons</taxon>
        <taxon>Gunneridae</taxon>
        <taxon>Pentapetalae</taxon>
        <taxon>rosids</taxon>
        <taxon>fabids</taxon>
        <taxon>Fagales</taxon>
        <taxon>Juglandaceae</taxon>
        <taxon>Carya</taxon>
    </lineage>
</organism>
<comment type="caution">
    <text evidence="1">The sequence shown here is derived from an EMBL/GenBank/DDBJ whole genome shotgun (WGS) entry which is preliminary data.</text>
</comment>
<evidence type="ECO:0000313" key="2">
    <source>
        <dbReference type="Proteomes" id="UP000811246"/>
    </source>
</evidence>
<dbReference type="AlphaFoldDB" id="A0A922DFT8"/>
<accession>A0A922DFT8</accession>
<name>A0A922DFT8_CARIL</name>
<dbReference type="EMBL" id="CM031836">
    <property type="protein sequence ID" value="KAG6683612.1"/>
    <property type="molecule type" value="Genomic_DNA"/>
</dbReference>